<organism evidence="1 2">
    <name type="scientific">Legionella anisa</name>
    <dbReference type="NCBI Taxonomy" id="28082"/>
    <lineage>
        <taxon>Bacteria</taxon>
        <taxon>Pseudomonadati</taxon>
        <taxon>Pseudomonadota</taxon>
        <taxon>Gammaproteobacteria</taxon>
        <taxon>Legionellales</taxon>
        <taxon>Legionellaceae</taxon>
        <taxon>Legionella</taxon>
    </lineage>
</organism>
<protein>
    <submittedName>
        <fullName evidence="1">Uncharacterized protein</fullName>
    </submittedName>
</protein>
<dbReference type="EMBL" id="NBTX02000004">
    <property type="protein sequence ID" value="PNL61544.1"/>
    <property type="molecule type" value="Genomic_DNA"/>
</dbReference>
<keyword evidence="2" id="KW-1185">Reference proteome</keyword>
<proteinExistence type="predicted"/>
<reference evidence="1" key="1">
    <citation type="submission" date="2017-12" db="EMBL/GenBank/DDBJ databases">
        <title>FDA dAtabase for Regulatory Grade micrObial Sequences (FDA-ARGOS): Supporting development and validation of Infectious Disease Dx tests.</title>
        <authorList>
            <person name="Kerrigan L."/>
            <person name="Tallon L.J."/>
            <person name="Sadzewicz L."/>
            <person name="Sengamalay N."/>
            <person name="Ott S."/>
            <person name="Godinez A."/>
            <person name="Nagaraj S."/>
            <person name="Vavikolanu K."/>
            <person name="Vyas G."/>
            <person name="Nadendla S."/>
            <person name="Aluvathingal J."/>
            <person name="Sichtig H."/>
        </authorList>
    </citation>
    <scope>NUCLEOTIDE SEQUENCE [LARGE SCALE GENOMIC DNA]</scope>
    <source>
        <strain evidence="1">FDAARGOS_200</strain>
    </source>
</reference>
<comment type="caution">
    <text evidence="1">The sequence shown here is derived from an EMBL/GenBank/DDBJ whole genome shotgun (WGS) entry which is preliminary data.</text>
</comment>
<evidence type="ECO:0000313" key="1">
    <source>
        <dbReference type="EMBL" id="PNL61544.1"/>
    </source>
</evidence>
<sequence length="72" mass="8585">MDFWLWLQSGFCSRKLFFEREKLLNHMDVTINQCSLFVSKLFQKKKDILNLLNSPKTSSYIFFCLFILRGGV</sequence>
<dbReference type="AlphaFoldDB" id="A0AAX0WT47"/>
<name>A0AAX0WT47_9GAMM</name>
<gene>
    <name evidence="1" type="ORF">A6J39_010185</name>
</gene>
<evidence type="ECO:0000313" key="2">
    <source>
        <dbReference type="Proteomes" id="UP000192511"/>
    </source>
</evidence>
<dbReference type="Proteomes" id="UP000192511">
    <property type="component" value="Unassembled WGS sequence"/>
</dbReference>
<accession>A0AAX0WT47</accession>